<gene>
    <name evidence="1" type="ORF">H5410_006367</name>
</gene>
<evidence type="ECO:0000313" key="1">
    <source>
        <dbReference type="EMBL" id="KAG5621149.1"/>
    </source>
</evidence>
<sequence length="141" mass="16436">MDKTSKKNNKVEYIVIGMSMRRSIFISENQLEFKTTRSITKVIHLLKAIYRDAYDGFMTRDVLSQYNSGGDSKKLFGHDGLHQGSMLNQFIFVLMMDELTRHIQGEMIWCVLFANDIVSNDKMCGGENDRLKDWRYIDHTV</sequence>
<evidence type="ECO:0000313" key="2">
    <source>
        <dbReference type="Proteomes" id="UP000824120"/>
    </source>
</evidence>
<keyword evidence="2" id="KW-1185">Reference proteome</keyword>
<dbReference type="AlphaFoldDB" id="A0A9J6A957"/>
<comment type="caution">
    <text evidence="1">The sequence shown here is derived from an EMBL/GenBank/DDBJ whole genome shotgun (WGS) entry which is preliminary data.</text>
</comment>
<evidence type="ECO:0008006" key="3">
    <source>
        <dbReference type="Google" id="ProtNLM"/>
    </source>
</evidence>
<organism evidence="1 2">
    <name type="scientific">Solanum commersonii</name>
    <name type="common">Commerson's wild potato</name>
    <name type="synonym">Commerson's nightshade</name>
    <dbReference type="NCBI Taxonomy" id="4109"/>
    <lineage>
        <taxon>Eukaryota</taxon>
        <taxon>Viridiplantae</taxon>
        <taxon>Streptophyta</taxon>
        <taxon>Embryophyta</taxon>
        <taxon>Tracheophyta</taxon>
        <taxon>Spermatophyta</taxon>
        <taxon>Magnoliopsida</taxon>
        <taxon>eudicotyledons</taxon>
        <taxon>Gunneridae</taxon>
        <taxon>Pentapetalae</taxon>
        <taxon>asterids</taxon>
        <taxon>lamiids</taxon>
        <taxon>Solanales</taxon>
        <taxon>Solanaceae</taxon>
        <taxon>Solanoideae</taxon>
        <taxon>Solaneae</taxon>
        <taxon>Solanum</taxon>
    </lineage>
</organism>
<name>A0A9J6A957_SOLCO</name>
<accession>A0A9J6A957</accession>
<dbReference type="Proteomes" id="UP000824120">
    <property type="component" value="Chromosome 2"/>
</dbReference>
<reference evidence="1 2" key="1">
    <citation type="submission" date="2020-09" db="EMBL/GenBank/DDBJ databases">
        <title>De no assembly of potato wild relative species, Solanum commersonii.</title>
        <authorList>
            <person name="Cho K."/>
        </authorList>
    </citation>
    <scope>NUCLEOTIDE SEQUENCE [LARGE SCALE GENOMIC DNA]</scope>
    <source>
        <strain evidence="1">LZ3.2</strain>
        <tissue evidence="1">Leaf</tissue>
    </source>
</reference>
<dbReference type="OrthoDB" id="6920823at2759"/>
<dbReference type="EMBL" id="JACXVP010000002">
    <property type="protein sequence ID" value="KAG5621149.1"/>
    <property type="molecule type" value="Genomic_DNA"/>
</dbReference>
<protein>
    <recommendedName>
        <fullName evidence="3">Reverse transcriptase domain-containing protein</fullName>
    </recommendedName>
</protein>
<proteinExistence type="predicted"/>